<sequence length="113" mass="12809">MLLLLLRLKAAQRGVVARAQHKQAVFHFPRQRCITFQGRLKKTEQPERHVCADVSENLAEQGNHCDPEQCTPTQDQFPGDRAADRVDVENGLLLLLLDNVLMAIHDAQSRNEN</sequence>
<evidence type="ECO:0000313" key="1">
    <source>
        <dbReference type="EMBL" id="PLR39372.1"/>
    </source>
</evidence>
<keyword evidence="2" id="KW-1185">Reference proteome</keyword>
<gene>
    <name evidence="1" type="ORF">CYR32_03895</name>
</gene>
<comment type="caution">
    <text evidence="1">The sequence shown here is derived from an EMBL/GenBank/DDBJ whole genome shotgun (WGS) entry which is preliminary data.</text>
</comment>
<dbReference type="EMBL" id="PJZH01000002">
    <property type="protein sequence ID" value="PLR39372.1"/>
    <property type="molecule type" value="Genomic_DNA"/>
</dbReference>
<dbReference type="RefSeq" id="WP_101822765.1">
    <property type="nucleotide sequence ID" value="NZ_PJZH01000002.1"/>
</dbReference>
<accession>A0A2N5EB61</accession>
<dbReference type="Proteomes" id="UP000234503">
    <property type="component" value="Unassembled WGS sequence"/>
</dbReference>
<reference evidence="1 2" key="1">
    <citation type="submission" date="2017-12" db="EMBL/GenBank/DDBJ databases">
        <title>Characterization of six clinical isolates of Enterochimera gen. nov., a novel genus of the Yersiniaciae family and the three species Enterochimera arupensis sp. nov., Enterochimera coloradensis sp. nov, and Enterochimera californica sp. nov.</title>
        <authorList>
            <person name="Rossi A."/>
            <person name="Fisher M."/>
        </authorList>
    </citation>
    <scope>NUCLEOTIDE SEQUENCE [LARGE SCALE GENOMIC DNA]</scope>
    <source>
        <strain evidence="2">2016-Iso4</strain>
    </source>
</reference>
<proteinExistence type="predicted"/>
<name>A0A2N5EB61_9GAMM</name>
<dbReference type="AlphaFoldDB" id="A0A2N5EB61"/>
<protein>
    <submittedName>
        <fullName evidence="1">Uncharacterized protein</fullName>
    </submittedName>
</protein>
<evidence type="ECO:0000313" key="2">
    <source>
        <dbReference type="Proteomes" id="UP000234503"/>
    </source>
</evidence>
<organism evidence="1 2">
    <name type="scientific">Chimaeribacter coloradensis</name>
    <dbReference type="NCBI Taxonomy" id="2060068"/>
    <lineage>
        <taxon>Bacteria</taxon>
        <taxon>Pseudomonadati</taxon>
        <taxon>Pseudomonadota</taxon>
        <taxon>Gammaproteobacteria</taxon>
        <taxon>Enterobacterales</taxon>
        <taxon>Yersiniaceae</taxon>
        <taxon>Chimaeribacter</taxon>
    </lineage>
</organism>